<dbReference type="Pfam" id="PF22019">
    <property type="entry name" value="GlgB_N"/>
    <property type="match status" value="1"/>
</dbReference>
<comment type="similarity">
    <text evidence="4">Belongs to the glycosyl hydrolase 13 family. GlgB subfamily.</text>
</comment>
<dbReference type="GO" id="GO:0003844">
    <property type="term" value="F:1,4-alpha-glucan branching enzyme activity"/>
    <property type="evidence" value="ECO:0007669"/>
    <property type="project" value="UniProtKB-UniRule"/>
</dbReference>
<evidence type="ECO:0000313" key="15">
    <source>
        <dbReference type="Proteomes" id="UP000002943"/>
    </source>
</evidence>
<sequence length="723" mass="82681">MTKQDKDVRAYQQLSTGSFSDPFSFLGPAIDKDQGILRVWVPGAESVYLLVEQERVELEHESYSGFILKQYAPLNEQYYRLAADFSGSEQILDDPYQFHNIYAEYDELHDPKEMYRHMGAQPMTLTRGDECISGVRFLVSAPHASACSLVGEFNQWDDLSLPMQRLDYGIWGLFLPNISAGEKYGFQLKGPRGERLPFKVDPWSFHASLSPHFLSVTFDHSGYQWQDEAWQTREIEPICKQAISVYEVHLGSWMPTQDESISVYRHLADTLAPYVAEMGYTHIEIMPLAEWVDDTGVGQCPVSFFAPTSRYGSPDEFKHFIDCCHQANIGVILAWVAGHFTPHEQGLVEFDGTTLYHHPDPRIGQDQDCHLYFFDYSREHIRRYLVANALFWLEQFHVDGLRVDGVASMLCLDDSRSHEQWQHNIDGGNRNYDASALLKWLNEEVHKCYPRAITIAEDIRMLQGVSEPTFMGGLGFNFHWQVDWVRSSLHFMAALCTEREESLIDMIEPLTSLIGEHSIYPICHDEIAYGRGSLLNQMAGEGKDKLANYRVYFGYVYGLPTKKMHFMGCEFGQNDEWCPSKAMPWQLCNSEAHQGLDILVSDLNKLYRSQAALHELDCDPSGFQWLANEDRHELILAYSRQSSGDDYVLVICNFSMHYYSESQIGVAYEGVYQLLLNTDAACYHGDQGLVSESVESTYVSGEHFNHSVTVSIPPLSCLYYRLI</sequence>
<feature type="domain" description="Glycosyl hydrolase family 13 catalytic" evidence="13">
    <location>
        <begin position="247"/>
        <end position="614"/>
    </location>
</feature>
<dbReference type="Gene3D" id="2.60.40.10">
    <property type="entry name" value="Immunoglobulins"/>
    <property type="match status" value="1"/>
</dbReference>
<evidence type="ECO:0000256" key="1">
    <source>
        <dbReference type="ARBA" id="ARBA00000826"/>
    </source>
</evidence>
<dbReference type="UniPathway" id="UPA00164"/>
<dbReference type="GO" id="GO:0043169">
    <property type="term" value="F:cation binding"/>
    <property type="evidence" value="ECO:0007669"/>
    <property type="project" value="InterPro"/>
</dbReference>
<keyword evidence="7 14" id="KW-0328">Glycosyltransferase</keyword>
<name>E3BEY1_9VIBR</name>
<evidence type="ECO:0000313" key="14">
    <source>
        <dbReference type="EMBL" id="EFP98498.1"/>
    </source>
</evidence>
<dbReference type="GO" id="GO:0005829">
    <property type="term" value="C:cytosol"/>
    <property type="evidence" value="ECO:0007669"/>
    <property type="project" value="TreeGrafter"/>
</dbReference>
<evidence type="ECO:0000256" key="12">
    <source>
        <dbReference type="PIRSR" id="PIRSR000463-1"/>
    </source>
</evidence>
<comment type="catalytic activity">
    <reaction evidence="1">
        <text>Transfers a segment of a (1-&gt;4)-alpha-D-glucan chain to a primary hydroxy group in a similar glucan chain.</text>
        <dbReference type="EC" id="2.4.1.18"/>
    </reaction>
</comment>
<dbReference type="STRING" id="796620.VIBC2010_16334"/>
<proteinExistence type="inferred from homology"/>
<dbReference type="SUPFAM" id="SSF51011">
    <property type="entry name" value="Glycosyl hydrolase domain"/>
    <property type="match status" value="1"/>
</dbReference>
<feature type="active site" description="Proton donor" evidence="12">
    <location>
        <position position="457"/>
    </location>
</feature>
<dbReference type="Gene3D" id="3.20.20.80">
    <property type="entry name" value="Glycosidases"/>
    <property type="match status" value="1"/>
</dbReference>
<keyword evidence="15" id="KW-1185">Reference proteome</keyword>
<dbReference type="CDD" id="cd02855">
    <property type="entry name" value="E_set_GBE_prok_N"/>
    <property type="match status" value="1"/>
</dbReference>
<comment type="pathway">
    <text evidence="3">Glycan biosynthesis; glycogen biosynthesis.</text>
</comment>
<dbReference type="GO" id="GO:0005978">
    <property type="term" value="P:glycogen biosynthetic process"/>
    <property type="evidence" value="ECO:0007669"/>
    <property type="project" value="UniProtKB-UniRule"/>
</dbReference>
<evidence type="ECO:0000256" key="4">
    <source>
        <dbReference type="ARBA" id="ARBA00009000"/>
    </source>
</evidence>
<dbReference type="GO" id="GO:0004553">
    <property type="term" value="F:hydrolase activity, hydrolyzing O-glycosyl compounds"/>
    <property type="evidence" value="ECO:0007669"/>
    <property type="project" value="InterPro"/>
</dbReference>
<comment type="function">
    <text evidence="2">Catalyzes the formation of the alpha-1,6-glucosidic linkages in glycogen by scission of a 1,4-alpha-linked oligosaccharide from growing alpha-1,4-glucan chains and the subsequent attachment of the oligosaccharide to the alpha-1,6 position.</text>
</comment>
<dbReference type="PANTHER" id="PTHR43651:SF3">
    <property type="entry name" value="1,4-ALPHA-GLUCAN-BRANCHING ENZYME"/>
    <property type="match status" value="1"/>
</dbReference>
<evidence type="ECO:0000256" key="11">
    <source>
        <dbReference type="NCBIfam" id="TIGR01515"/>
    </source>
</evidence>
<dbReference type="InterPro" id="IPR013780">
    <property type="entry name" value="Glyco_hydro_b"/>
</dbReference>
<evidence type="ECO:0000256" key="9">
    <source>
        <dbReference type="ARBA" id="ARBA00023056"/>
    </source>
</evidence>
<dbReference type="InterPro" id="IPR006047">
    <property type="entry name" value="GH13_cat_dom"/>
</dbReference>
<keyword evidence="6" id="KW-0321">Glycogen metabolism</keyword>
<protein>
    <recommendedName>
        <fullName evidence="5 11">1,4-alpha-glucan branching enzyme</fullName>
        <ecNumber evidence="5 11">2.4.1.18</ecNumber>
    </recommendedName>
</protein>
<dbReference type="SUPFAM" id="SSF81296">
    <property type="entry name" value="E set domains"/>
    <property type="match status" value="1"/>
</dbReference>
<dbReference type="SUPFAM" id="SSF51445">
    <property type="entry name" value="(Trans)glycosidases"/>
    <property type="match status" value="1"/>
</dbReference>
<accession>E3BEY1</accession>
<dbReference type="PANTHER" id="PTHR43651">
    <property type="entry name" value="1,4-ALPHA-GLUCAN-BRANCHING ENZYME"/>
    <property type="match status" value="1"/>
</dbReference>
<dbReference type="NCBIfam" id="NF008967">
    <property type="entry name" value="PRK12313.1"/>
    <property type="match status" value="1"/>
</dbReference>
<dbReference type="eggNOG" id="COG0296">
    <property type="taxonomic scope" value="Bacteria"/>
</dbReference>
<dbReference type="InterPro" id="IPR017853">
    <property type="entry name" value="GH"/>
</dbReference>
<dbReference type="SMART" id="SM00642">
    <property type="entry name" value="Aamy"/>
    <property type="match status" value="1"/>
</dbReference>
<evidence type="ECO:0000256" key="2">
    <source>
        <dbReference type="ARBA" id="ARBA00002953"/>
    </source>
</evidence>
<keyword evidence="8 14" id="KW-0808">Transferase</keyword>
<dbReference type="InterPro" id="IPR004193">
    <property type="entry name" value="Glyco_hydro_13_N"/>
</dbReference>
<dbReference type="InterPro" id="IPR037439">
    <property type="entry name" value="Branching_enzy"/>
</dbReference>
<evidence type="ECO:0000256" key="6">
    <source>
        <dbReference type="ARBA" id="ARBA00022600"/>
    </source>
</evidence>
<evidence type="ECO:0000256" key="5">
    <source>
        <dbReference type="ARBA" id="ARBA00012541"/>
    </source>
</evidence>
<evidence type="ECO:0000256" key="8">
    <source>
        <dbReference type="ARBA" id="ARBA00022679"/>
    </source>
</evidence>
<dbReference type="InterPro" id="IPR006407">
    <property type="entry name" value="GlgB"/>
</dbReference>
<dbReference type="InterPro" id="IPR054169">
    <property type="entry name" value="GlgB_N"/>
</dbReference>
<dbReference type="AlphaFoldDB" id="E3BEY1"/>
<dbReference type="InterPro" id="IPR006048">
    <property type="entry name" value="A-amylase/branching_C"/>
</dbReference>
<evidence type="ECO:0000256" key="10">
    <source>
        <dbReference type="ARBA" id="ARBA00023277"/>
    </source>
</evidence>
<gene>
    <name evidence="14" type="ORF">VIBC2010_16334</name>
</gene>
<dbReference type="PIRSF" id="PIRSF000463">
    <property type="entry name" value="GlgB"/>
    <property type="match status" value="1"/>
</dbReference>
<evidence type="ECO:0000256" key="3">
    <source>
        <dbReference type="ARBA" id="ARBA00004964"/>
    </source>
</evidence>
<feature type="active site" description="Nucleophile" evidence="12">
    <location>
        <position position="404"/>
    </location>
</feature>
<dbReference type="Pfam" id="PF02806">
    <property type="entry name" value="Alpha-amylase_C"/>
    <property type="match status" value="1"/>
</dbReference>
<dbReference type="EMBL" id="AEIU01000003">
    <property type="protein sequence ID" value="EFP98498.1"/>
    <property type="molecule type" value="Genomic_DNA"/>
</dbReference>
<dbReference type="Gene3D" id="2.60.40.1180">
    <property type="entry name" value="Golgi alpha-mannosidase II"/>
    <property type="match status" value="1"/>
</dbReference>
<dbReference type="RefSeq" id="WP_009599424.1">
    <property type="nucleotide sequence ID" value="NZ_CAWLFW010000124.1"/>
</dbReference>
<dbReference type="CDD" id="cd11322">
    <property type="entry name" value="AmyAc_Glg_BE"/>
    <property type="match status" value="1"/>
</dbReference>
<reference evidence="14 15" key="1">
    <citation type="journal article" date="2012" name="Int. J. Syst. Evol. Microbiol.">
        <title>Vibrio caribbeanicus sp. nov., isolated from the marine sponge Scleritoderma cyanea.</title>
        <authorList>
            <person name="Hoffmann M."/>
            <person name="Monday S.R."/>
            <person name="Allard M.W."/>
            <person name="Strain E.A."/>
            <person name="Whittaker P."/>
            <person name="Naum M."/>
            <person name="McCarthy P.J."/>
            <person name="Lopez J.V."/>
            <person name="Fischer M."/>
            <person name="Brown E.W."/>
        </authorList>
    </citation>
    <scope>NUCLEOTIDE SEQUENCE [LARGE SCALE GENOMIC DNA]</scope>
    <source>
        <strain evidence="14 15">ATCC BAA-2122</strain>
    </source>
</reference>
<keyword evidence="10" id="KW-0119">Carbohydrate metabolism</keyword>
<evidence type="ECO:0000259" key="13">
    <source>
        <dbReference type="SMART" id="SM00642"/>
    </source>
</evidence>
<dbReference type="Proteomes" id="UP000002943">
    <property type="component" value="Unassembled WGS sequence"/>
</dbReference>
<dbReference type="NCBIfam" id="TIGR01515">
    <property type="entry name" value="branching_enzym"/>
    <property type="match status" value="1"/>
</dbReference>
<dbReference type="InterPro" id="IPR013783">
    <property type="entry name" value="Ig-like_fold"/>
</dbReference>
<organism evidence="14 15">
    <name type="scientific">Vibrio caribbeanicus ATCC BAA-2122</name>
    <dbReference type="NCBI Taxonomy" id="796620"/>
    <lineage>
        <taxon>Bacteria</taxon>
        <taxon>Pseudomonadati</taxon>
        <taxon>Pseudomonadota</taxon>
        <taxon>Gammaproteobacteria</taxon>
        <taxon>Vibrionales</taxon>
        <taxon>Vibrionaceae</taxon>
        <taxon>Vibrio</taxon>
    </lineage>
</organism>
<comment type="caution">
    <text evidence="14">The sequence shown here is derived from an EMBL/GenBank/DDBJ whole genome shotgun (WGS) entry which is preliminary data.</text>
</comment>
<dbReference type="InterPro" id="IPR044143">
    <property type="entry name" value="GlgB_N_E_set_prok"/>
</dbReference>
<evidence type="ECO:0000256" key="7">
    <source>
        <dbReference type="ARBA" id="ARBA00022676"/>
    </source>
</evidence>
<dbReference type="Pfam" id="PF02922">
    <property type="entry name" value="CBM_48"/>
    <property type="match status" value="1"/>
</dbReference>
<dbReference type="EC" id="2.4.1.18" evidence="5 11"/>
<dbReference type="InterPro" id="IPR014756">
    <property type="entry name" value="Ig_E-set"/>
</dbReference>
<keyword evidence="9" id="KW-0320">Glycogen biosynthesis</keyword>